<organism evidence="1 2">
    <name type="scientific">Alteriqipengyuania halimionae</name>
    <dbReference type="NCBI Taxonomy" id="1926630"/>
    <lineage>
        <taxon>Bacteria</taxon>
        <taxon>Pseudomonadati</taxon>
        <taxon>Pseudomonadota</taxon>
        <taxon>Alphaproteobacteria</taxon>
        <taxon>Sphingomonadales</taxon>
        <taxon>Erythrobacteraceae</taxon>
        <taxon>Alteriqipengyuania</taxon>
    </lineage>
</organism>
<dbReference type="EMBL" id="WTYR01000001">
    <property type="protein sequence ID" value="MXP10061.1"/>
    <property type="molecule type" value="Genomic_DNA"/>
</dbReference>
<sequence length="101" mass="10718">MDLEFAAEDAGCDYRSARGVDQALDQCAEHDISVAVLDVNLGAGTNCVPIAKALDDKGIPYLLHSGDLDRQDETVRSLDAELIPKPAAADQVIQRAIALAI</sequence>
<keyword evidence="2" id="KW-1185">Reference proteome</keyword>
<dbReference type="OrthoDB" id="582170at2"/>
<accession>A0A6I4U6K8</accession>
<dbReference type="Gene3D" id="3.40.50.2300">
    <property type="match status" value="1"/>
</dbReference>
<dbReference type="Proteomes" id="UP000429229">
    <property type="component" value="Unassembled WGS sequence"/>
</dbReference>
<evidence type="ECO:0000313" key="2">
    <source>
        <dbReference type="Proteomes" id="UP000429229"/>
    </source>
</evidence>
<dbReference type="AlphaFoldDB" id="A0A6I4U6K8"/>
<comment type="caution">
    <text evidence="1">The sequence shown here is derived from an EMBL/GenBank/DDBJ whole genome shotgun (WGS) entry which is preliminary data.</text>
</comment>
<proteinExistence type="predicted"/>
<evidence type="ECO:0000313" key="1">
    <source>
        <dbReference type="EMBL" id="MXP10061.1"/>
    </source>
</evidence>
<name>A0A6I4U6K8_9SPHN</name>
<protein>
    <submittedName>
        <fullName evidence="1">Response regulator</fullName>
    </submittedName>
</protein>
<dbReference type="InterPro" id="IPR011006">
    <property type="entry name" value="CheY-like_superfamily"/>
</dbReference>
<gene>
    <name evidence="1" type="ORF">GRI68_07695</name>
</gene>
<reference evidence="1 2" key="1">
    <citation type="submission" date="2019-12" db="EMBL/GenBank/DDBJ databases">
        <title>Genomic-based taxomic classification of the family Erythrobacteraceae.</title>
        <authorList>
            <person name="Xu L."/>
        </authorList>
    </citation>
    <scope>NUCLEOTIDE SEQUENCE [LARGE SCALE GENOMIC DNA]</scope>
    <source>
        <strain evidence="1 2">LMG 29519</strain>
    </source>
</reference>
<dbReference type="SUPFAM" id="SSF52172">
    <property type="entry name" value="CheY-like"/>
    <property type="match status" value="1"/>
</dbReference>